<evidence type="ECO:0000313" key="2">
    <source>
        <dbReference type="EMBL" id="KAJ5382210.1"/>
    </source>
</evidence>
<dbReference type="GeneID" id="81457034"/>
<organism evidence="2 3">
    <name type="scientific">Penicillium concentricum</name>
    <dbReference type="NCBI Taxonomy" id="293559"/>
    <lineage>
        <taxon>Eukaryota</taxon>
        <taxon>Fungi</taxon>
        <taxon>Dikarya</taxon>
        <taxon>Ascomycota</taxon>
        <taxon>Pezizomycotina</taxon>
        <taxon>Eurotiomycetes</taxon>
        <taxon>Eurotiomycetidae</taxon>
        <taxon>Eurotiales</taxon>
        <taxon>Aspergillaceae</taxon>
        <taxon>Penicillium</taxon>
    </lineage>
</organism>
<dbReference type="OrthoDB" id="4368142at2759"/>
<dbReference type="AlphaFoldDB" id="A0A9W9VJY6"/>
<sequence length="63" mass="7288">MERNFFLGRHPINKAWPLCDRLIGFVNVEKEKNQKENSDRGNRTPGCRVRDGDVSHYTISDIG</sequence>
<keyword evidence="3" id="KW-1185">Reference proteome</keyword>
<evidence type="ECO:0000256" key="1">
    <source>
        <dbReference type="SAM" id="MobiDB-lite"/>
    </source>
</evidence>
<reference evidence="2" key="1">
    <citation type="submission" date="2022-12" db="EMBL/GenBank/DDBJ databases">
        <authorList>
            <person name="Petersen C."/>
        </authorList>
    </citation>
    <scope>NUCLEOTIDE SEQUENCE</scope>
    <source>
        <strain evidence="2">IBT 3081</strain>
    </source>
</reference>
<dbReference type="RefSeq" id="XP_056581986.1">
    <property type="nucleotide sequence ID" value="XM_056717851.1"/>
</dbReference>
<reference evidence="2" key="2">
    <citation type="journal article" date="2023" name="IMA Fungus">
        <title>Comparative genomic study of the Penicillium genus elucidates a diverse pangenome and 15 lateral gene transfer events.</title>
        <authorList>
            <person name="Petersen C."/>
            <person name="Sorensen T."/>
            <person name="Nielsen M.R."/>
            <person name="Sondergaard T.E."/>
            <person name="Sorensen J.L."/>
            <person name="Fitzpatrick D.A."/>
            <person name="Frisvad J.C."/>
            <person name="Nielsen K.L."/>
        </authorList>
    </citation>
    <scope>NUCLEOTIDE SEQUENCE</scope>
    <source>
        <strain evidence="2">IBT 3081</strain>
    </source>
</reference>
<gene>
    <name evidence="2" type="ORF">N7517_000121</name>
</gene>
<evidence type="ECO:0000313" key="3">
    <source>
        <dbReference type="Proteomes" id="UP001147752"/>
    </source>
</evidence>
<dbReference type="Proteomes" id="UP001147752">
    <property type="component" value="Unassembled WGS sequence"/>
</dbReference>
<proteinExistence type="predicted"/>
<name>A0A9W9VJY6_9EURO</name>
<accession>A0A9W9VJY6</accession>
<feature type="region of interest" description="Disordered" evidence="1">
    <location>
        <begin position="30"/>
        <end position="53"/>
    </location>
</feature>
<protein>
    <submittedName>
        <fullName evidence="2">Uncharacterized protein</fullName>
    </submittedName>
</protein>
<dbReference type="EMBL" id="JAPZBT010000001">
    <property type="protein sequence ID" value="KAJ5382210.1"/>
    <property type="molecule type" value="Genomic_DNA"/>
</dbReference>
<comment type="caution">
    <text evidence="2">The sequence shown here is derived from an EMBL/GenBank/DDBJ whole genome shotgun (WGS) entry which is preliminary data.</text>
</comment>